<comment type="similarity">
    <text evidence="2">Belongs to the bacterial solute-binding protein 5 family.</text>
</comment>
<dbReference type="RefSeq" id="WP_070322923.1">
    <property type="nucleotide sequence ID" value="NZ_CP015164.1"/>
</dbReference>
<keyword evidence="6" id="KW-1185">Reference proteome</keyword>
<evidence type="ECO:0000259" key="4">
    <source>
        <dbReference type="Pfam" id="PF00496"/>
    </source>
</evidence>
<evidence type="ECO:0000256" key="2">
    <source>
        <dbReference type="ARBA" id="ARBA00005695"/>
    </source>
</evidence>
<dbReference type="AlphaFoldDB" id="A0A1D8QUB9"/>
<reference evidence="6" key="1">
    <citation type="submission" date="2016-04" db="EMBL/GenBank/DDBJ databases">
        <authorList>
            <person name="Jeon C.O."/>
            <person name="Cho G.Y."/>
            <person name="Jeong H.I."/>
            <person name="Kim K.H."/>
        </authorList>
    </citation>
    <scope>NUCLEOTIDE SEQUENCE [LARGE SCALE GENOMIC DNA]</scope>
    <source>
        <strain evidence="6">LMG 1590</strain>
    </source>
</reference>
<evidence type="ECO:0000256" key="1">
    <source>
        <dbReference type="ARBA" id="ARBA00004418"/>
    </source>
</evidence>
<accession>A0A1D8QUB9</accession>
<dbReference type="GO" id="GO:0043190">
    <property type="term" value="C:ATP-binding cassette (ABC) transporter complex"/>
    <property type="evidence" value="ECO:0007669"/>
    <property type="project" value="InterPro"/>
</dbReference>
<protein>
    <submittedName>
        <fullName evidence="5">Peptide ABC transporter substrate-binding protein</fullName>
    </submittedName>
</protein>
<evidence type="ECO:0000313" key="6">
    <source>
        <dbReference type="Proteomes" id="UP000175973"/>
    </source>
</evidence>
<dbReference type="InterPro" id="IPR039424">
    <property type="entry name" value="SBP_5"/>
</dbReference>
<gene>
    <name evidence="5" type="ORF">A4S02_03130</name>
</gene>
<dbReference type="PANTHER" id="PTHR30290">
    <property type="entry name" value="PERIPLASMIC BINDING COMPONENT OF ABC TRANSPORTER"/>
    <property type="match status" value="1"/>
</dbReference>
<dbReference type="GO" id="GO:0030288">
    <property type="term" value="C:outer membrane-bounded periplasmic space"/>
    <property type="evidence" value="ECO:0007669"/>
    <property type="project" value="UniProtKB-ARBA"/>
</dbReference>
<feature type="chain" id="PRO_5009111542" evidence="3">
    <location>
        <begin position="27"/>
        <end position="569"/>
    </location>
</feature>
<dbReference type="CDD" id="cd08506">
    <property type="entry name" value="PBP2_clavulanate_OppA2"/>
    <property type="match status" value="1"/>
</dbReference>
<name>A0A1D8QUB9_9PROT</name>
<evidence type="ECO:0000256" key="3">
    <source>
        <dbReference type="SAM" id="SignalP"/>
    </source>
</evidence>
<dbReference type="Pfam" id="PF00496">
    <property type="entry name" value="SBP_bac_5"/>
    <property type="match status" value="1"/>
</dbReference>
<dbReference type="KEGG" id="aasc:A4S02_03130"/>
<comment type="subcellular location">
    <subcellularLocation>
        <location evidence="1">Periplasm</location>
    </subcellularLocation>
</comment>
<dbReference type="InterPro" id="IPR000914">
    <property type="entry name" value="SBP_5_dom"/>
</dbReference>
<dbReference type="InterPro" id="IPR030678">
    <property type="entry name" value="Peptide/Ni-bd"/>
</dbReference>
<dbReference type="GO" id="GO:0015833">
    <property type="term" value="P:peptide transport"/>
    <property type="evidence" value="ECO:0007669"/>
    <property type="project" value="TreeGrafter"/>
</dbReference>
<feature type="domain" description="Solute-binding protein family 5" evidence="4">
    <location>
        <begin position="93"/>
        <end position="481"/>
    </location>
</feature>
<organism evidence="5 6">
    <name type="scientific">Acetobacter ascendens</name>
    <dbReference type="NCBI Taxonomy" id="481146"/>
    <lineage>
        <taxon>Bacteria</taxon>
        <taxon>Pseudomonadati</taxon>
        <taxon>Pseudomonadota</taxon>
        <taxon>Alphaproteobacteria</taxon>
        <taxon>Acetobacterales</taxon>
        <taxon>Acetobacteraceae</taxon>
        <taxon>Acetobacter</taxon>
    </lineage>
</organism>
<sequence>MLASKSGTLFRCACFCVLLTNSATKAGMAAPASDTPTAITTHMGGTLRLVAASSGGTLDPQINYSAKYINLFANVYDGLTTFRKADGLAGADVVPDLAEDLPQPEDGGLTYTFRLREGITFSNGQPVATADVVTSFRRIFRVGSPTAGAFYGAIKGADACLRSPADCKLEGVVENPATRSITFHLTTPDTEFLHKLAFTHAVILPANAPDHDTGNVPLPSTGPYQLTAYDPNRFLKLERNPYFKEWNAQAQPFGYPDRIDYTFGIPDEAAVTAVENGQYDWMADPIPLDRLGELGSRFASQTHVLRHPAMYFLPMNMREAPFSSLKARQAVNYALNRKAMTILYGGPAIARPLCGMLPSTLPASSTQCFYTKDASPESPAPMWRGTDMEIARNLVRESGTYGQKVTVIAANTSVDLAMGAWVRDMLQNLGYRANLRPLSSALAFSYMQNSDNHVQIGVASWSADYPSASNFLDALLGCENIHPGSDSSINIPGFCNQDVQSLMDKAKTDVSLSAQAQNALWQEADRRVMEQAPVAPAIEKDAVILTSPRLKNLLFTTVNQLLFSQAWVQ</sequence>
<dbReference type="EMBL" id="CP015164">
    <property type="protein sequence ID" value="AOW45932.1"/>
    <property type="molecule type" value="Genomic_DNA"/>
</dbReference>
<feature type="signal peptide" evidence="3">
    <location>
        <begin position="1"/>
        <end position="26"/>
    </location>
</feature>
<dbReference type="PIRSF" id="PIRSF002741">
    <property type="entry name" value="MppA"/>
    <property type="match status" value="1"/>
</dbReference>
<evidence type="ECO:0000313" key="5">
    <source>
        <dbReference type="EMBL" id="AOW45932.1"/>
    </source>
</evidence>
<dbReference type="Proteomes" id="UP000175973">
    <property type="component" value="Chromosome"/>
</dbReference>
<dbReference type="GO" id="GO:1904680">
    <property type="term" value="F:peptide transmembrane transporter activity"/>
    <property type="evidence" value="ECO:0007669"/>
    <property type="project" value="TreeGrafter"/>
</dbReference>
<proteinExistence type="inferred from homology"/>
<keyword evidence="3" id="KW-0732">Signal</keyword>
<dbReference type="Gene3D" id="3.10.105.10">
    <property type="entry name" value="Dipeptide-binding Protein, Domain 3"/>
    <property type="match status" value="1"/>
</dbReference>
<dbReference type="SUPFAM" id="SSF53850">
    <property type="entry name" value="Periplasmic binding protein-like II"/>
    <property type="match status" value="1"/>
</dbReference>
<dbReference type="Gene3D" id="3.40.190.10">
    <property type="entry name" value="Periplasmic binding protein-like II"/>
    <property type="match status" value="1"/>
</dbReference>